<organism evidence="1 2">
    <name type="scientific">Pseudoruegeria aquimaris</name>
    <dbReference type="NCBI Taxonomy" id="393663"/>
    <lineage>
        <taxon>Bacteria</taxon>
        <taxon>Pseudomonadati</taxon>
        <taxon>Pseudomonadota</taxon>
        <taxon>Alphaproteobacteria</taxon>
        <taxon>Rhodobacterales</taxon>
        <taxon>Roseobacteraceae</taxon>
        <taxon>Pseudoruegeria</taxon>
    </lineage>
</organism>
<name>A0A1Y5RF95_9RHOB</name>
<keyword evidence="2" id="KW-1185">Reference proteome</keyword>
<accession>A0A1Y5RF95</accession>
<protein>
    <submittedName>
        <fullName evidence="1">Uncharacterized protein</fullName>
    </submittedName>
</protein>
<gene>
    <name evidence="1" type="ORF">PSA7680_00367</name>
</gene>
<dbReference type="AlphaFoldDB" id="A0A1Y5RF95"/>
<evidence type="ECO:0000313" key="2">
    <source>
        <dbReference type="Proteomes" id="UP000193409"/>
    </source>
</evidence>
<proteinExistence type="predicted"/>
<sequence>MRKFLIPFHRHFPKAPGEAPAGRRRLLLQAGAGLLLGAGLGARGAAHPGHGEGSLLVEVGAVRRREGRLDVRLRLDAQGVPGRMVVDAFALGAILDRRALPLPVPATGGAVLDLSLRYAGPVPARQEIRLLVMPEGVLQAVDVLTGG</sequence>
<reference evidence="1 2" key="1">
    <citation type="submission" date="2017-03" db="EMBL/GenBank/DDBJ databases">
        <authorList>
            <person name="Afonso C.L."/>
            <person name="Miller P.J."/>
            <person name="Scott M.A."/>
            <person name="Spackman E."/>
            <person name="Goraichik I."/>
            <person name="Dimitrov K.M."/>
            <person name="Suarez D.L."/>
            <person name="Swayne D.E."/>
        </authorList>
    </citation>
    <scope>NUCLEOTIDE SEQUENCE [LARGE SCALE GENOMIC DNA]</scope>
    <source>
        <strain evidence="1 2">CECT 7680</strain>
    </source>
</reference>
<dbReference type="Proteomes" id="UP000193409">
    <property type="component" value="Unassembled WGS sequence"/>
</dbReference>
<dbReference type="EMBL" id="FWFQ01000002">
    <property type="protein sequence ID" value="SLN14846.1"/>
    <property type="molecule type" value="Genomic_DNA"/>
</dbReference>
<dbReference type="RefSeq" id="WP_085866956.1">
    <property type="nucleotide sequence ID" value="NZ_FWFQ01000002.1"/>
</dbReference>
<evidence type="ECO:0000313" key="1">
    <source>
        <dbReference type="EMBL" id="SLN14846.1"/>
    </source>
</evidence>